<protein>
    <submittedName>
        <fullName evidence="14">Ferripyoverdine receptor</fullName>
    </submittedName>
</protein>
<keyword evidence="9 11" id="KW-0472">Membrane</keyword>
<dbReference type="InterPro" id="IPR036942">
    <property type="entry name" value="Beta-barrel_TonB_sf"/>
</dbReference>
<evidence type="ECO:0000313" key="15">
    <source>
        <dbReference type="Proteomes" id="UP000095228"/>
    </source>
</evidence>
<evidence type="ECO:0000256" key="9">
    <source>
        <dbReference type="ARBA" id="ARBA00023136"/>
    </source>
</evidence>
<evidence type="ECO:0000313" key="14">
    <source>
        <dbReference type="EMBL" id="AOS45713.1"/>
    </source>
</evidence>
<keyword evidence="5 11" id="KW-0812">Transmembrane</keyword>
<evidence type="ECO:0000256" key="1">
    <source>
        <dbReference type="ARBA" id="ARBA00004571"/>
    </source>
</evidence>
<dbReference type="GO" id="GO:0015344">
    <property type="term" value="F:siderophore uptake transmembrane transporter activity"/>
    <property type="evidence" value="ECO:0007669"/>
    <property type="project" value="TreeGrafter"/>
</dbReference>
<evidence type="ECO:0000256" key="12">
    <source>
        <dbReference type="SAM" id="SignalP"/>
    </source>
</evidence>
<dbReference type="PROSITE" id="PS52016">
    <property type="entry name" value="TONB_DEPENDENT_REC_3"/>
    <property type="match status" value="1"/>
</dbReference>
<evidence type="ECO:0000256" key="11">
    <source>
        <dbReference type="PROSITE-ProRule" id="PRU01360"/>
    </source>
</evidence>
<proteinExistence type="inferred from homology"/>
<evidence type="ECO:0000256" key="10">
    <source>
        <dbReference type="ARBA" id="ARBA00023237"/>
    </source>
</evidence>
<dbReference type="GO" id="GO:0009279">
    <property type="term" value="C:cell outer membrane"/>
    <property type="evidence" value="ECO:0007669"/>
    <property type="project" value="UniProtKB-SubCell"/>
</dbReference>
<keyword evidence="10 11" id="KW-0998">Cell outer membrane</keyword>
<keyword evidence="14" id="KW-0675">Receptor</keyword>
<dbReference type="PANTHER" id="PTHR32552:SF68">
    <property type="entry name" value="FERRICHROME OUTER MEMBRANE TRANSPORTER_PHAGE RECEPTOR"/>
    <property type="match status" value="1"/>
</dbReference>
<feature type="signal peptide" evidence="12">
    <location>
        <begin position="1"/>
        <end position="25"/>
    </location>
</feature>
<dbReference type="Proteomes" id="UP000095228">
    <property type="component" value="Chromosome"/>
</dbReference>
<evidence type="ECO:0000259" key="13">
    <source>
        <dbReference type="Pfam" id="PF07715"/>
    </source>
</evidence>
<accession>A0A1D8AXU1</accession>
<organism evidence="14 15">
    <name type="scientific">Lacunisphaera limnophila</name>
    <dbReference type="NCBI Taxonomy" id="1838286"/>
    <lineage>
        <taxon>Bacteria</taxon>
        <taxon>Pseudomonadati</taxon>
        <taxon>Verrucomicrobiota</taxon>
        <taxon>Opitutia</taxon>
        <taxon>Opitutales</taxon>
        <taxon>Opitutaceae</taxon>
        <taxon>Lacunisphaera</taxon>
    </lineage>
</organism>
<evidence type="ECO:0000256" key="3">
    <source>
        <dbReference type="ARBA" id="ARBA00022452"/>
    </source>
</evidence>
<keyword evidence="6 12" id="KW-0732">Signal</keyword>
<dbReference type="Gene3D" id="2.40.170.20">
    <property type="entry name" value="TonB-dependent receptor, beta-barrel domain"/>
    <property type="match status" value="2"/>
</dbReference>
<keyword evidence="8" id="KW-0406">Ion transport</keyword>
<dbReference type="InterPro" id="IPR012910">
    <property type="entry name" value="Plug_dom"/>
</dbReference>
<keyword evidence="2 11" id="KW-0813">Transport</keyword>
<dbReference type="KEGG" id="obg:Verru16b_02800"/>
<keyword evidence="15" id="KW-1185">Reference proteome</keyword>
<name>A0A1D8AXU1_9BACT</name>
<dbReference type="InterPro" id="IPR039426">
    <property type="entry name" value="TonB-dep_rcpt-like"/>
</dbReference>
<keyword evidence="3 11" id="KW-1134">Transmembrane beta strand</keyword>
<evidence type="ECO:0000256" key="8">
    <source>
        <dbReference type="ARBA" id="ARBA00023065"/>
    </source>
</evidence>
<reference evidence="14 15" key="1">
    <citation type="submission" date="2016-06" db="EMBL/GenBank/DDBJ databases">
        <title>Three novel species with peptidoglycan cell walls form the new genus Lacunisphaera gen. nov. in the family Opitutaceae of the verrucomicrobial subdivision 4.</title>
        <authorList>
            <person name="Rast P."/>
            <person name="Gloeckner I."/>
            <person name="Jogler M."/>
            <person name="Boedeker C."/>
            <person name="Jeske O."/>
            <person name="Wiegand S."/>
            <person name="Reinhardt R."/>
            <person name="Schumann P."/>
            <person name="Rohde M."/>
            <person name="Spring S."/>
            <person name="Gloeckner F.O."/>
            <person name="Jogler C."/>
        </authorList>
    </citation>
    <scope>NUCLEOTIDE SEQUENCE [LARGE SCALE GENOMIC DNA]</scope>
    <source>
        <strain evidence="14 15">IG16b</strain>
    </source>
</reference>
<dbReference type="InterPro" id="IPR018247">
    <property type="entry name" value="EF_Hand_1_Ca_BS"/>
</dbReference>
<dbReference type="EMBL" id="CP016094">
    <property type="protein sequence ID" value="AOS45713.1"/>
    <property type="molecule type" value="Genomic_DNA"/>
</dbReference>
<evidence type="ECO:0000256" key="7">
    <source>
        <dbReference type="ARBA" id="ARBA00023004"/>
    </source>
</evidence>
<evidence type="ECO:0000256" key="2">
    <source>
        <dbReference type="ARBA" id="ARBA00022448"/>
    </source>
</evidence>
<dbReference type="SUPFAM" id="SSF56935">
    <property type="entry name" value="Porins"/>
    <property type="match status" value="1"/>
</dbReference>
<keyword evidence="4" id="KW-0410">Iron transport</keyword>
<dbReference type="PANTHER" id="PTHR32552">
    <property type="entry name" value="FERRICHROME IRON RECEPTOR-RELATED"/>
    <property type="match status" value="1"/>
</dbReference>
<sequence>MKAKSRPIHALFVSALMLSPAALLAQVKPADTTKPAEPILVLEKFVTDGNVNDPLGVMPTTPNGSAFGFDKTILDTPRSVSVISADVIDKMSLSAVEDLVRVVPGVFTVTRFGIQGAIDVRNVPADTYFRGMKRINLQGHGRSVLAAMDQIEVVKGPPSPIYGMGKIGGYTNMVPKAGRAKTGAYLTENEGTMQLTLGSYNKFEATFGYGGPLSVAGKKGGFYVYGLVEDSDAFVQDVGVTQKIMQAAVSLDDAVGKMRLESGFSYQLGGTAGGFPGRITQDWIDNGTVITGVPLKNLDANGNGSVGYYELYRGSPVRGNLSGNNAPLSQRFNWPRDPNGNYYALGSFPTVAGIPRTMYDYLVANPAADPTGLLRAQGVGSPLPTSAQLPIGFVLDPRTVGTATVDYSRASAYERDLEAEFIVGYIDLIYDRDPDFGFKNQLFFDSQDQYKVSNTPSGGKQDVYVIENKFTMTKRFTRLPDWVEVNSLVSANVRGTRSTGYRWGGDFGGGYRVDATLPVAVYDNFTHAFENNDINNDGAPWTSRYRTLYTEVGGGVLLDIDLFSKLNVMVGGRIDGSEAENLNVASFNANTGTSANPGRMNTADEYAKGWDRGGSWSASLSYKGIPKVVPYATIGRSSLTLESNNNSLDNAVINAGHIGEGEILEAGIKTSLLKNTVFVTVAAFEQTRTDVSPNSDSSIISAEVSSTKTRGTEMEIKWVPNKAFSASAYALVQRTTYEPITAGTIWLNASWLGFKDVVDPATGQIIYYADAFGYGGKLNLVVPQEVAVQYDVKQGVPENQFGLNTIYTHASGFGFTLSGNYFASTYSGRFKLLKLPPTRTVNVGLFYRLGDWRAKVDVFNVTDDVSFRARSGGNGSETLLTVNPERRYQFTISRAF</sequence>
<gene>
    <name evidence="14" type="primary">fpvA_4</name>
    <name evidence="14" type="ORF">Verru16b_02800</name>
</gene>
<dbReference type="AlphaFoldDB" id="A0A1D8AXU1"/>
<dbReference type="PROSITE" id="PS00018">
    <property type="entry name" value="EF_HAND_1"/>
    <property type="match status" value="1"/>
</dbReference>
<comment type="subcellular location">
    <subcellularLocation>
        <location evidence="1 11">Cell outer membrane</location>
        <topology evidence="1 11">Multi-pass membrane protein</topology>
    </subcellularLocation>
</comment>
<evidence type="ECO:0000256" key="6">
    <source>
        <dbReference type="ARBA" id="ARBA00022729"/>
    </source>
</evidence>
<feature type="domain" description="TonB-dependent receptor plug" evidence="13">
    <location>
        <begin position="74"/>
        <end position="169"/>
    </location>
</feature>
<evidence type="ECO:0000256" key="5">
    <source>
        <dbReference type="ARBA" id="ARBA00022692"/>
    </source>
</evidence>
<dbReference type="STRING" id="1838286.Verru16b_02800"/>
<keyword evidence="7" id="KW-0408">Iron</keyword>
<dbReference type="Pfam" id="PF07715">
    <property type="entry name" value="Plug"/>
    <property type="match status" value="1"/>
</dbReference>
<comment type="similarity">
    <text evidence="11">Belongs to the TonB-dependent receptor family.</text>
</comment>
<evidence type="ECO:0000256" key="4">
    <source>
        <dbReference type="ARBA" id="ARBA00022496"/>
    </source>
</evidence>
<feature type="chain" id="PRO_5009105342" evidence="12">
    <location>
        <begin position="26"/>
        <end position="896"/>
    </location>
</feature>